<gene>
    <name evidence="3" type="ORF">E4M00_03765</name>
</gene>
<dbReference type="InterPro" id="IPR002575">
    <property type="entry name" value="Aminoglycoside_PTrfase"/>
</dbReference>
<feature type="domain" description="Aminoglycoside phosphotransferase" evidence="2">
    <location>
        <begin position="50"/>
        <end position="276"/>
    </location>
</feature>
<dbReference type="SUPFAM" id="SSF56112">
    <property type="entry name" value="Protein kinase-like (PK-like)"/>
    <property type="match status" value="1"/>
</dbReference>
<comment type="caution">
    <text evidence="3">The sequence shown here is derived from an EMBL/GenBank/DDBJ whole genome shotgun (WGS) entry which is preliminary data.</text>
</comment>
<feature type="region of interest" description="Disordered" evidence="1">
    <location>
        <begin position="1"/>
        <end position="22"/>
    </location>
</feature>
<evidence type="ECO:0000259" key="2">
    <source>
        <dbReference type="Pfam" id="PF01636"/>
    </source>
</evidence>
<dbReference type="PANTHER" id="PTHR47829:SF1">
    <property type="entry name" value="HAD FAMILY PHOSPHATASE"/>
    <property type="match status" value="1"/>
</dbReference>
<organism evidence="3 4">
    <name type="scientific">Orlajensenia leifsoniae</name>
    <dbReference type="NCBI Taxonomy" id="2561933"/>
    <lineage>
        <taxon>Bacteria</taxon>
        <taxon>Bacillati</taxon>
        <taxon>Actinomycetota</taxon>
        <taxon>Actinomycetes</taxon>
        <taxon>Micrococcales</taxon>
        <taxon>Microbacteriaceae</taxon>
        <taxon>Orlajensenia</taxon>
    </lineage>
</organism>
<keyword evidence="4" id="KW-1185">Reference proteome</keyword>
<dbReference type="Proteomes" id="UP000298127">
    <property type="component" value="Unassembled WGS sequence"/>
</dbReference>
<dbReference type="Pfam" id="PF01636">
    <property type="entry name" value="APH"/>
    <property type="match status" value="1"/>
</dbReference>
<dbReference type="CDD" id="cd05154">
    <property type="entry name" value="ACAD10_11_N-like"/>
    <property type="match status" value="1"/>
</dbReference>
<dbReference type="InterPro" id="IPR052898">
    <property type="entry name" value="ACAD10-like"/>
</dbReference>
<dbReference type="AlphaFoldDB" id="A0A4Y9RA05"/>
<dbReference type="Gene3D" id="3.90.1200.10">
    <property type="match status" value="1"/>
</dbReference>
<dbReference type="Gene3D" id="3.30.200.20">
    <property type="entry name" value="Phosphorylase Kinase, domain 1"/>
    <property type="match status" value="1"/>
</dbReference>
<dbReference type="InterPro" id="IPR011009">
    <property type="entry name" value="Kinase-like_dom_sf"/>
</dbReference>
<keyword evidence="3" id="KW-0808">Transferase</keyword>
<accession>A0A4Y9RA05</accession>
<dbReference type="RefSeq" id="WP_135119129.1">
    <property type="nucleotide sequence ID" value="NZ_SPQZ01000001.1"/>
</dbReference>
<name>A0A4Y9RA05_9MICO</name>
<evidence type="ECO:0000313" key="3">
    <source>
        <dbReference type="EMBL" id="TFW00304.1"/>
    </source>
</evidence>
<proteinExistence type="predicted"/>
<evidence type="ECO:0000313" key="4">
    <source>
        <dbReference type="Proteomes" id="UP000298127"/>
    </source>
</evidence>
<dbReference type="GO" id="GO:0016740">
    <property type="term" value="F:transferase activity"/>
    <property type="evidence" value="ECO:0007669"/>
    <property type="project" value="UniProtKB-KW"/>
</dbReference>
<dbReference type="InterPro" id="IPR041726">
    <property type="entry name" value="ACAD10_11_N"/>
</dbReference>
<evidence type="ECO:0000256" key="1">
    <source>
        <dbReference type="SAM" id="MobiDB-lite"/>
    </source>
</evidence>
<sequence>MTDSPATPDSAPPGAVPGAVPGAAPGLDVAGLEAWLGEAHPRLAAGSLTARLITGGKSNLTYRIDGARIPLVLRRPPLGHVLATAHDMAREHRVISALTGSAVPVPPTVAIVDDTADARVTGTPFFVMEFVEGSVLARPEQNAAFTAAGLHRIGIELAEVLAELHSIDPASVGLDDFGRGAGYLERQLRTWRRQLDASRSRDTPALDRLQDALGERMPDNPRSGLVHGDYRLDNAIVAGDGDAPRVAAILDWEMSTIGDPLVDLGVFGMYWNIDELTGGRLFDSAVDLAAGYPDFDELVDAYAARVGRAVPDLGWYRGFAAYKLAVIAEGIHYRYQQGETVGAGFAHIGAMVEPLATDGLARLALRRN</sequence>
<dbReference type="EMBL" id="SPQZ01000001">
    <property type="protein sequence ID" value="TFW00304.1"/>
    <property type="molecule type" value="Genomic_DNA"/>
</dbReference>
<protein>
    <submittedName>
        <fullName evidence="3">Phosphotransferase family protein</fullName>
    </submittedName>
</protein>
<dbReference type="PANTHER" id="PTHR47829">
    <property type="entry name" value="HYDROLASE, PUTATIVE (AFU_ORTHOLOGUE AFUA_1G12880)-RELATED"/>
    <property type="match status" value="1"/>
</dbReference>
<reference evidence="3 4" key="1">
    <citation type="journal article" date="2018" name="J. Microbiol.">
        <title>Leifsonia flava sp. nov., a novel actinobacterium isolated from the rhizosphere of Aquilegia viridiflora.</title>
        <authorList>
            <person name="Cai Y."/>
            <person name="Tao W.Z."/>
            <person name="Ma Y.J."/>
            <person name="Cheng J."/>
            <person name="Zhang M.Y."/>
            <person name="Zhang Y.X."/>
        </authorList>
    </citation>
    <scope>NUCLEOTIDE SEQUENCE [LARGE SCALE GENOMIC DNA]</scope>
    <source>
        <strain evidence="3 4">SYP-B2174</strain>
    </source>
</reference>